<gene>
    <name evidence="2" type="ORF">AmaxDRAFT_1557</name>
</gene>
<evidence type="ECO:0000313" key="3">
    <source>
        <dbReference type="Proteomes" id="UP000004061"/>
    </source>
</evidence>
<dbReference type="EMBL" id="ABYK01000009">
    <property type="protein sequence ID" value="EDZ95585.1"/>
    <property type="molecule type" value="Genomic_DNA"/>
</dbReference>
<reference evidence="2 3" key="1">
    <citation type="journal article" date="2011" name="Appl. Environ. Microbiol.">
        <title>Contribution of a Sodium Ion Gradient to Energy Conservation during Fermentation in the Cyanobacterium Arthrospira (Spirulina) maxima CS-328.</title>
        <authorList>
            <person name="Carrieri D."/>
            <person name="Ananyev G."/>
            <person name="Lenz O."/>
            <person name="Bryant D.A."/>
            <person name="Dismukes G.C."/>
        </authorList>
    </citation>
    <scope>NUCLEOTIDE SEQUENCE [LARGE SCALE GENOMIC DNA]</scope>
    <source>
        <strain evidence="2 3">CS-328</strain>
    </source>
</reference>
<feature type="compositionally biased region" description="Basic and acidic residues" evidence="1">
    <location>
        <begin position="18"/>
        <end position="28"/>
    </location>
</feature>
<comment type="caution">
    <text evidence="2">The sequence shown here is derived from an EMBL/GenBank/DDBJ whole genome shotgun (WGS) entry which is preliminary data.</text>
</comment>
<sequence length="40" mass="4685">MINKQQRLDFVRQCGDNNRGEFEGDRDGNPTGHPHKFWAI</sequence>
<organism evidence="2 3">
    <name type="scientific">Limnospira maxima CS-328</name>
    <dbReference type="NCBI Taxonomy" id="513049"/>
    <lineage>
        <taxon>Bacteria</taxon>
        <taxon>Bacillati</taxon>
        <taxon>Cyanobacteriota</taxon>
        <taxon>Cyanophyceae</taxon>
        <taxon>Oscillatoriophycideae</taxon>
        <taxon>Oscillatoriales</taxon>
        <taxon>Sirenicapillariaceae</taxon>
        <taxon>Limnospira</taxon>
    </lineage>
</organism>
<dbReference type="Proteomes" id="UP000004061">
    <property type="component" value="Unassembled WGS sequence"/>
</dbReference>
<protein>
    <submittedName>
        <fullName evidence="2">Uncharacterized protein</fullName>
    </submittedName>
</protein>
<name>B5VYG5_LIMMA</name>
<proteinExistence type="predicted"/>
<accession>B5VYG5</accession>
<dbReference type="AlphaFoldDB" id="B5VYG5"/>
<feature type="region of interest" description="Disordered" evidence="1">
    <location>
        <begin position="15"/>
        <end position="40"/>
    </location>
</feature>
<keyword evidence="3" id="KW-1185">Reference proteome</keyword>
<evidence type="ECO:0000256" key="1">
    <source>
        <dbReference type="SAM" id="MobiDB-lite"/>
    </source>
</evidence>
<evidence type="ECO:0000313" key="2">
    <source>
        <dbReference type="EMBL" id="EDZ95585.1"/>
    </source>
</evidence>